<accession>A0A9Q3KPJ4</accession>
<proteinExistence type="predicted"/>
<keyword evidence="2" id="KW-1185">Reference proteome</keyword>
<sequence>MSSTGNQNRRKLDLDFDDEEEFQVHLLIHDLKPPFLDGRLIFTKQLEPVNPINDPPVDMAIFSKKGRLLVCEQRLKKEHEKDAAKVAAIGGTTLGNPTGVKEEPKDQAAIDVNEKQNSTHQNHSGPQDDNCSTCKECQFASNLKKSDGVSQFAKTKSLKKQCKYLLGFACGQCFLRQTCKNEVSLLMATLLM</sequence>
<name>A0A9Q3KPJ4_9BASI</name>
<organism evidence="1 2">
    <name type="scientific">Austropuccinia psidii MF-1</name>
    <dbReference type="NCBI Taxonomy" id="1389203"/>
    <lineage>
        <taxon>Eukaryota</taxon>
        <taxon>Fungi</taxon>
        <taxon>Dikarya</taxon>
        <taxon>Basidiomycota</taxon>
        <taxon>Pucciniomycotina</taxon>
        <taxon>Pucciniomycetes</taxon>
        <taxon>Pucciniales</taxon>
        <taxon>Sphaerophragmiaceae</taxon>
        <taxon>Austropuccinia</taxon>
    </lineage>
</organism>
<evidence type="ECO:0000313" key="2">
    <source>
        <dbReference type="Proteomes" id="UP000765509"/>
    </source>
</evidence>
<dbReference type="OrthoDB" id="10253254at2759"/>
<dbReference type="AlphaFoldDB" id="A0A9Q3KPJ4"/>
<dbReference type="Proteomes" id="UP000765509">
    <property type="component" value="Unassembled WGS sequence"/>
</dbReference>
<protein>
    <submittedName>
        <fullName evidence="1">Uncharacterized protein</fullName>
    </submittedName>
</protein>
<dbReference type="EMBL" id="AVOT02116275">
    <property type="protein sequence ID" value="MBW0583886.1"/>
    <property type="molecule type" value="Genomic_DNA"/>
</dbReference>
<comment type="caution">
    <text evidence="1">The sequence shown here is derived from an EMBL/GenBank/DDBJ whole genome shotgun (WGS) entry which is preliminary data.</text>
</comment>
<reference evidence="1" key="1">
    <citation type="submission" date="2021-03" db="EMBL/GenBank/DDBJ databases">
        <title>Draft genome sequence of rust myrtle Austropuccinia psidii MF-1, a brazilian biotype.</title>
        <authorList>
            <person name="Quecine M.C."/>
            <person name="Pachon D.M.R."/>
            <person name="Bonatelli M.L."/>
            <person name="Correr F.H."/>
            <person name="Franceschini L.M."/>
            <person name="Leite T.F."/>
            <person name="Margarido G.R.A."/>
            <person name="Almeida C.A."/>
            <person name="Ferrarezi J.A."/>
            <person name="Labate C.A."/>
        </authorList>
    </citation>
    <scope>NUCLEOTIDE SEQUENCE</scope>
    <source>
        <strain evidence="1">MF-1</strain>
    </source>
</reference>
<gene>
    <name evidence="1" type="ORF">O181_123601</name>
</gene>
<evidence type="ECO:0000313" key="1">
    <source>
        <dbReference type="EMBL" id="MBW0583886.1"/>
    </source>
</evidence>